<sequence>MSEFVISLVITLIKIGVLLGVALGVGAYLTWFERKLAGHIQARLGPTVVGPFGLLQPLADGLKLMTKESIIPKGADVPVYYLAIMMAVAPAILLFSVIPFGPEFTVFGYTIKPVISDVNIALLVVFAMGSLAVYGTIFSGWASNSKYAFIGSLRKAAVIIAYEVVLGFSVLGVVLLAGTMSTVGIVEAQAEKGVWFIFYQPVAFILFLFCMLAESGRVPFDIQEAEAELVTGYNVEYGGMRFGALPLAEWYLNTMALSAIAVVLFFGGWSGPNILGPLSPYFWFLAKTFGLVFFVLWLHWTLPRFQAKDITEIAWKIMLPLALVNVLATAVVVYFLGGGS</sequence>
<dbReference type="Pfam" id="PF00146">
    <property type="entry name" value="NADHdh"/>
    <property type="match status" value="1"/>
</dbReference>
<dbReference type="GO" id="GO:0003954">
    <property type="term" value="F:NADH dehydrogenase activity"/>
    <property type="evidence" value="ECO:0007669"/>
    <property type="project" value="TreeGrafter"/>
</dbReference>
<comment type="catalytic activity">
    <reaction evidence="5">
        <text>a quinone + NADH + 5 H(+)(in) = a quinol + NAD(+) + 4 H(+)(out)</text>
        <dbReference type="Rhea" id="RHEA:57888"/>
        <dbReference type="ChEBI" id="CHEBI:15378"/>
        <dbReference type="ChEBI" id="CHEBI:24646"/>
        <dbReference type="ChEBI" id="CHEBI:57540"/>
        <dbReference type="ChEBI" id="CHEBI:57945"/>
        <dbReference type="ChEBI" id="CHEBI:132124"/>
    </reaction>
</comment>
<comment type="caution">
    <text evidence="7">The sequence shown here is derived from an EMBL/GenBank/DDBJ whole genome shotgun (WGS) entry which is preliminary data.</text>
</comment>
<evidence type="ECO:0000313" key="8">
    <source>
        <dbReference type="Proteomes" id="UP000267841"/>
    </source>
</evidence>
<feature type="transmembrane region" description="Helical" evidence="5">
    <location>
        <begin position="250"/>
        <end position="269"/>
    </location>
</feature>
<feature type="transmembrane region" description="Helical" evidence="5">
    <location>
        <begin position="120"/>
        <end position="144"/>
    </location>
</feature>
<comment type="function">
    <text evidence="5">NDH-1 shuttles electrons from NADH, via FMN and iron-sulfur (Fe-S) centers, to quinones in the respiratory chain. The immediate electron acceptor for the enzyme in this species is believed to be ubiquinone. Couples the redox reaction to proton translocation (for every two electrons transferred, four hydrogen ions are translocated across the cytoplasmic membrane), and thus conserves the redox energy in a proton gradient. This subunit may bind ubiquinone.</text>
</comment>
<keyword evidence="5" id="KW-1003">Cell membrane</keyword>
<dbReference type="PANTHER" id="PTHR11432:SF3">
    <property type="entry name" value="NADH-UBIQUINONE OXIDOREDUCTASE CHAIN 1"/>
    <property type="match status" value="1"/>
</dbReference>
<feature type="transmembrane region" description="Helical" evidence="5">
    <location>
        <begin position="79"/>
        <end position="100"/>
    </location>
</feature>
<dbReference type="NCBIfam" id="NF004741">
    <property type="entry name" value="PRK06076.1-2"/>
    <property type="match status" value="1"/>
</dbReference>
<name>A0A497XR51_9AQUI</name>
<dbReference type="OrthoDB" id="9803734at2"/>
<dbReference type="AlphaFoldDB" id="A0A497XR51"/>
<dbReference type="HAMAP" id="MF_01350">
    <property type="entry name" value="NDH1_NuoH"/>
    <property type="match status" value="1"/>
</dbReference>
<evidence type="ECO:0000256" key="3">
    <source>
        <dbReference type="ARBA" id="ARBA00022989"/>
    </source>
</evidence>
<keyword evidence="5" id="KW-0874">Quinone</keyword>
<feature type="transmembrane region" description="Helical" evidence="5">
    <location>
        <begin position="281"/>
        <end position="302"/>
    </location>
</feature>
<evidence type="ECO:0000256" key="5">
    <source>
        <dbReference type="HAMAP-Rule" id="MF_01350"/>
    </source>
</evidence>
<feature type="transmembrane region" description="Helical" evidence="5">
    <location>
        <begin position="314"/>
        <end position="337"/>
    </location>
</feature>
<feature type="transmembrane region" description="Helical" evidence="5">
    <location>
        <begin position="193"/>
        <end position="213"/>
    </location>
</feature>
<keyword evidence="8" id="KW-1185">Reference proteome</keyword>
<evidence type="ECO:0000256" key="2">
    <source>
        <dbReference type="ARBA" id="ARBA00022692"/>
    </source>
</evidence>
<accession>A0A497XR51</accession>
<evidence type="ECO:0000256" key="6">
    <source>
        <dbReference type="RuleBase" id="RU000471"/>
    </source>
</evidence>
<proteinExistence type="inferred from homology"/>
<feature type="transmembrane region" description="Helical" evidence="5">
    <location>
        <begin position="6"/>
        <end position="31"/>
    </location>
</feature>
<dbReference type="GO" id="GO:0009060">
    <property type="term" value="P:aerobic respiration"/>
    <property type="evidence" value="ECO:0007669"/>
    <property type="project" value="TreeGrafter"/>
</dbReference>
<keyword evidence="5" id="KW-0830">Ubiquinone</keyword>
<evidence type="ECO:0000313" key="7">
    <source>
        <dbReference type="EMBL" id="RLJ71497.1"/>
    </source>
</evidence>
<dbReference type="PANTHER" id="PTHR11432">
    <property type="entry name" value="NADH DEHYDROGENASE SUBUNIT 1"/>
    <property type="match status" value="1"/>
</dbReference>
<comment type="similarity">
    <text evidence="5 6">Belongs to the complex I subunit 1 family.</text>
</comment>
<reference evidence="7 8" key="1">
    <citation type="submission" date="2018-10" db="EMBL/GenBank/DDBJ databases">
        <title>Genomic Encyclopedia of Archaeal and Bacterial Type Strains, Phase II (KMG-II): from individual species to whole genera.</title>
        <authorList>
            <person name="Goeker M."/>
        </authorList>
    </citation>
    <scope>NUCLEOTIDE SEQUENCE [LARGE SCALE GENOMIC DNA]</scope>
    <source>
        <strain evidence="7 8">DSM 16510</strain>
    </source>
</reference>
<evidence type="ECO:0000256" key="1">
    <source>
        <dbReference type="ARBA" id="ARBA00004141"/>
    </source>
</evidence>
<keyword evidence="5 6" id="KW-0520">NAD</keyword>
<feature type="transmembrane region" description="Helical" evidence="5">
    <location>
        <begin position="156"/>
        <end position="181"/>
    </location>
</feature>
<evidence type="ECO:0000256" key="4">
    <source>
        <dbReference type="ARBA" id="ARBA00023136"/>
    </source>
</evidence>
<organism evidence="7 8">
    <name type="scientific">Hydrogenivirga caldilitoris</name>
    <dbReference type="NCBI Taxonomy" id="246264"/>
    <lineage>
        <taxon>Bacteria</taxon>
        <taxon>Pseudomonadati</taxon>
        <taxon>Aquificota</taxon>
        <taxon>Aquificia</taxon>
        <taxon>Aquificales</taxon>
        <taxon>Aquificaceae</taxon>
        <taxon>Hydrogenivirga</taxon>
    </lineage>
</organism>
<dbReference type="GO" id="GO:0005886">
    <property type="term" value="C:plasma membrane"/>
    <property type="evidence" value="ECO:0007669"/>
    <property type="project" value="UniProtKB-SubCell"/>
</dbReference>
<dbReference type="RefSeq" id="WP_121012925.1">
    <property type="nucleotide sequence ID" value="NZ_RCCJ01000001.1"/>
</dbReference>
<protein>
    <recommendedName>
        <fullName evidence="5">NADH-quinone oxidoreductase subunit H</fullName>
        <ecNumber evidence="5">7.1.1.-</ecNumber>
    </recommendedName>
    <alternativeName>
        <fullName evidence="5">NADH dehydrogenase I subunit H</fullName>
    </alternativeName>
    <alternativeName>
        <fullName evidence="5">NDH-1 subunit H</fullName>
    </alternativeName>
</protein>
<comment type="subunit">
    <text evidence="5">NDH-1 is composed of 14 different subunits. Subunits NuoA, H, J, K, L, M, N constitute the membrane sector of the complex.</text>
</comment>
<dbReference type="InterPro" id="IPR001694">
    <property type="entry name" value="NADH_UbQ_OxRdtase_su1/FPO"/>
</dbReference>
<keyword evidence="4 5" id="KW-0472">Membrane</keyword>
<dbReference type="EMBL" id="RCCJ01000001">
    <property type="protein sequence ID" value="RLJ71497.1"/>
    <property type="molecule type" value="Genomic_DNA"/>
</dbReference>
<dbReference type="InterPro" id="IPR018086">
    <property type="entry name" value="NADH_UbQ_OxRdtase_su1_CS"/>
</dbReference>
<keyword evidence="5" id="KW-1278">Translocase</keyword>
<dbReference type="GO" id="GO:0016655">
    <property type="term" value="F:oxidoreductase activity, acting on NAD(P)H, quinone or similar compound as acceptor"/>
    <property type="evidence" value="ECO:0007669"/>
    <property type="project" value="UniProtKB-UniRule"/>
</dbReference>
<dbReference type="GO" id="GO:0048038">
    <property type="term" value="F:quinone binding"/>
    <property type="evidence" value="ECO:0007669"/>
    <property type="project" value="UniProtKB-KW"/>
</dbReference>
<keyword evidence="3 5" id="KW-1133">Transmembrane helix</keyword>
<comment type="subcellular location">
    <subcellularLocation>
        <location evidence="5 6">Cell membrane</location>
        <topology evidence="5 6">Multi-pass membrane protein</topology>
    </subcellularLocation>
    <subcellularLocation>
        <location evidence="1">Membrane</location>
        <topology evidence="1">Multi-pass membrane protein</topology>
    </subcellularLocation>
</comment>
<dbReference type="EC" id="7.1.1.-" evidence="5"/>
<dbReference type="PROSITE" id="PS00667">
    <property type="entry name" value="COMPLEX1_ND1_1"/>
    <property type="match status" value="1"/>
</dbReference>
<keyword evidence="2 5" id="KW-0812">Transmembrane</keyword>
<dbReference type="Proteomes" id="UP000267841">
    <property type="component" value="Unassembled WGS sequence"/>
</dbReference>
<gene>
    <name evidence="5" type="primary">nuoH</name>
    <name evidence="7" type="ORF">BCF55_1799</name>
</gene>